<gene>
    <name evidence="2" type="ORF">E8M63_07965</name>
    <name evidence="1" type="ORF">ESCNG_40059</name>
</gene>
<name>A0AAX2TPV9_NEIGO</name>
<comment type="caution">
    <text evidence="2">The sequence shown here is derived from an EMBL/GenBank/DDBJ whole genome shotgun (WGS) entry which is preliminary data.</text>
</comment>
<evidence type="ECO:0000313" key="2">
    <source>
        <dbReference type="EMBL" id="TJX05240.1"/>
    </source>
</evidence>
<dbReference type="AlphaFoldDB" id="A0AAX2TPV9"/>
<evidence type="ECO:0000313" key="1">
    <source>
        <dbReference type="EMBL" id="SCW14716.1"/>
    </source>
</evidence>
<dbReference type="Proteomes" id="UP000307092">
    <property type="component" value="Unassembled WGS sequence"/>
</dbReference>
<reference evidence="1 3" key="1">
    <citation type="submission" date="2016-09" db="EMBL/GenBank/DDBJ databases">
        <authorList>
            <person name="Kumanski S."/>
            <person name="Beatrice B."/>
        </authorList>
    </citation>
    <scope>NUCLEOTIDE SEQUENCE [LARGE SCALE GENOMIC DNA]</scope>
    <source>
        <strain evidence="1">Mankind</strain>
    </source>
</reference>
<accession>A0AAX2TPV9</accession>
<sequence length="94" mass="10987">MQCKFFTTLSKTIPTHLPTSPICLNKSYKILNYINLYNIYPYRIFNSKTVLQDLSIRPPENFSFKPFSHLYDIAIPYSMVHNYANSAMNFQPGL</sequence>
<organism evidence="2 4">
    <name type="scientific">Neisseria gonorrhoeae</name>
    <dbReference type="NCBI Taxonomy" id="485"/>
    <lineage>
        <taxon>Bacteria</taxon>
        <taxon>Pseudomonadati</taxon>
        <taxon>Pseudomonadota</taxon>
        <taxon>Betaproteobacteria</taxon>
        <taxon>Neisseriales</taxon>
        <taxon>Neisseriaceae</taxon>
        <taxon>Neisseria</taxon>
    </lineage>
</organism>
<proteinExistence type="predicted"/>
<dbReference type="EMBL" id="FMTB01000034">
    <property type="protein sequence ID" value="SCW14716.1"/>
    <property type="molecule type" value="Genomic_DNA"/>
</dbReference>
<evidence type="ECO:0000313" key="3">
    <source>
        <dbReference type="Proteomes" id="UP000182484"/>
    </source>
</evidence>
<reference evidence="2 4" key="2">
    <citation type="submission" date="2019-04" db="EMBL/GenBank/DDBJ databases">
        <title>The CDC panel for molecular diagnostics of ciprofloxacin resistance and its use for research and clinical development.</title>
        <authorList>
            <person name="Liu H."/>
            <person name="Tang K."/>
            <person name="Pham C."/>
            <person name="Schmerer M."/>
        </authorList>
    </citation>
    <scope>NUCLEOTIDE SEQUENCE [LARGE SCALE GENOMIC DNA]</scope>
    <source>
        <strain evidence="2 4">LRRBGS_0742</strain>
    </source>
</reference>
<evidence type="ECO:0000313" key="4">
    <source>
        <dbReference type="Proteomes" id="UP000307092"/>
    </source>
</evidence>
<dbReference type="Proteomes" id="UP000182484">
    <property type="component" value="Unassembled WGS sequence"/>
</dbReference>
<dbReference type="EMBL" id="SUQX01000014">
    <property type="protein sequence ID" value="TJX05240.1"/>
    <property type="molecule type" value="Genomic_DNA"/>
</dbReference>
<protein>
    <submittedName>
        <fullName evidence="2">Uncharacterized protein</fullName>
    </submittedName>
</protein>